<feature type="region of interest" description="Disordered" evidence="3">
    <location>
        <begin position="1"/>
        <end position="20"/>
    </location>
</feature>
<evidence type="ECO:0000259" key="4">
    <source>
        <dbReference type="PROSITE" id="PS50250"/>
    </source>
</evidence>
<dbReference type="GO" id="GO:0005737">
    <property type="term" value="C:cytoplasm"/>
    <property type="evidence" value="ECO:0007669"/>
    <property type="project" value="TreeGrafter"/>
</dbReference>
<keyword evidence="6" id="KW-1185">Reference proteome</keyword>
<dbReference type="InterPro" id="IPR036388">
    <property type="entry name" value="WH-like_DNA-bd_sf"/>
</dbReference>
<comment type="caution">
    <text evidence="5">The sequence shown here is derived from an EMBL/GenBank/DDBJ whole genome shotgun (WGS) entry which is preliminary data.</text>
</comment>
<comment type="similarity">
    <text evidence="1">Belongs to the proteasome subunit p55 family.</text>
</comment>
<dbReference type="EMBL" id="BDSP01000013">
    <property type="protein sequence ID" value="GAX09875.1"/>
    <property type="molecule type" value="Genomic_DNA"/>
</dbReference>
<evidence type="ECO:0000256" key="2">
    <source>
        <dbReference type="ARBA" id="ARBA00022942"/>
    </source>
</evidence>
<dbReference type="Gene3D" id="1.10.10.10">
    <property type="entry name" value="Winged helix-like DNA-binding domain superfamily/Winged helix DNA-binding domain"/>
    <property type="match status" value="1"/>
</dbReference>
<accession>A0A1Z5J799</accession>
<dbReference type="SMART" id="SM00088">
    <property type="entry name" value="PINT"/>
    <property type="match status" value="1"/>
</dbReference>
<dbReference type="FunFam" id="1.10.10.10:FF:000070">
    <property type="entry name" value="26S proteasome non-ATPase regulatory subunit 12"/>
    <property type="match status" value="1"/>
</dbReference>
<evidence type="ECO:0000256" key="3">
    <source>
        <dbReference type="SAM" id="MobiDB-lite"/>
    </source>
</evidence>
<dbReference type="SUPFAM" id="SSF46785">
    <property type="entry name" value="Winged helix' DNA-binding domain"/>
    <property type="match status" value="1"/>
</dbReference>
<dbReference type="InterPro" id="IPR040134">
    <property type="entry name" value="PSMD12/CSN4"/>
</dbReference>
<dbReference type="InterPro" id="IPR040896">
    <property type="entry name" value="RPN5_C"/>
</dbReference>
<dbReference type="PROSITE" id="PS50250">
    <property type="entry name" value="PCI"/>
    <property type="match status" value="1"/>
</dbReference>
<dbReference type="PANTHER" id="PTHR10855:SF1">
    <property type="entry name" value="26S PROTEASOME NON-ATPASE REGULATORY SUBUNIT 12"/>
    <property type="match status" value="1"/>
</dbReference>
<evidence type="ECO:0000313" key="6">
    <source>
        <dbReference type="Proteomes" id="UP000198406"/>
    </source>
</evidence>
<keyword evidence="2 5" id="KW-0647">Proteasome</keyword>
<reference evidence="5 6" key="1">
    <citation type="journal article" date="2015" name="Plant Cell">
        <title>Oil accumulation by the oleaginous diatom Fistulifera solaris as revealed by the genome and transcriptome.</title>
        <authorList>
            <person name="Tanaka T."/>
            <person name="Maeda Y."/>
            <person name="Veluchamy A."/>
            <person name="Tanaka M."/>
            <person name="Abida H."/>
            <person name="Marechal E."/>
            <person name="Bowler C."/>
            <person name="Muto M."/>
            <person name="Sunaga Y."/>
            <person name="Tanaka M."/>
            <person name="Yoshino T."/>
            <person name="Taniguchi T."/>
            <person name="Fukuda Y."/>
            <person name="Nemoto M."/>
            <person name="Matsumoto M."/>
            <person name="Wong P.S."/>
            <person name="Aburatani S."/>
            <person name="Fujibuchi W."/>
        </authorList>
    </citation>
    <scope>NUCLEOTIDE SEQUENCE [LARGE SCALE GENOMIC DNA]</scope>
    <source>
        <strain evidence="5 6">JPCC DA0580</strain>
    </source>
</reference>
<dbReference type="Proteomes" id="UP000198406">
    <property type="component" value="Unassembled WGS sequence"/>
</dbReference>
<dbReference type="InParanoid" id="A0A1Z5J799"/>
<evidence type="ECO:0000256" key="1">
    <source>
        <dbReference type="ARBA" id="ARBA00006397"/>
    </source>
</evidence>
<dbReference type="AlphaFoldDB" id="A0A1Z5J799"/>
<dbReference type="FunCoup" id="A0A1Z5J799">
    <property type="interactions" value="1133"/>
</dbReference>
<feature type="domain" description="PCI" evidence="4">
    <location>
        <begin position="252"/>
        <end position="420"/>
    </location>
</feature>
<gene>
    <name evidence="5" type="ORF">FisN_11Lh144</name>
</gene>
<dbReference type="Pfam" id="PF18098">
    <property type="entry name" value="RPN5_C"/>
    <property type="match status" value="1"/>
</dbReference>
<evidence type="ECO:0000313" key="5">
    <source>
        <dbReference type="EMBL" id="GAX09875.1"/>
    </source>
</evidence>
<dbReference type="InterPro" id="IPR000717">
    <property type="entry name" value="PCI_dom"/>
</dbReference>
<proteinExistence type="inferred from homology"/>
<dbReference type="InterPro" id="IPR036390">
    <property type="entry name" value="WH_DNA-bd_sf"/>
</dbReference>
<dbReference type="GO" id="GO:0008541">
    <property type="term" value="C:proteasome regulatory particle, lid subcomplex"/>
    <property type="evidence" value="ECO:0007669"/>
    <property type="project" value="TreeGrafter"/>
</dbReference>
<organism evidence="5 6">
    <name type="scientific">Fistulifera solaris</name>
    <name type="common">Oleaginous diatom</name>
    <dbReference type="NCBI Taxonomy" id="1519565"/>
    <lineage>
        <taxon>Eukaryota</taxon>
        <taxon>Sar</taxon>
        <taxon>Stramenopiles</taxon>
        <taxon>Ochrophyta</taxon>
        <taxon>Bacillariophyta</taxon>
        <taxon>Bacillariophyceae</taxon>
        <taxon>Bacillariophycidae</taxon>
        <taxon>Naviculales</taxon>
        <taxon>Naviculaceae</taxon>
        <taxon>Fistulifera</taxon>
    </lineage>
</organism>
<sequence>MATRESGRAQGGELEEKTDLSAETDTKLLQCTQLLEAKQLNEALQLLTALEKRCRVGNDNASLVKVCEFALKACYEADDRATLLSTLKTFATRRSQKTVAIKALVQTALPWCVQTPYTPLPVTGKDASTQRDLLIEALRELTDGKIFLERERAQLTRVAATLREEAGDIHKASQLLQQVHVETYGSLSKREKVEFILEQMRITLAAHDFVRAAIVAGKVSRKFLAEESMQDYKVRFFSLLTISHRHEKDALALAKDYHAIYSTPSTLQDETQWMPALQATVLFLALSPYNNEQQDMMHRISQDSNLEKLPAYQATVHLFLKQEIIHYPTLHQAEWESSPALMEGDLGTHWKEVFFRRIIQHNIRVASLYYKRIHGSRLAQLLQLDVATLEQEIAGMVSDGSLYAKMDRPADIVRFCPPSNPEAILSQWAGDIEELLHLVETTTHLIHKEYMTT</sequence>
<dbReference type="GO" id="GO:0005634">
    <property type="term" value="C:nucleus"/>
    <property type="evidence" value="ECO:0007669"/>
    <property type="project" value="UniProtKB-ARBA"/>
</dbReference>
<dbReference type="Pfam" id="PF01399">
    <property type="entry name" value="PCI"/>
    <property type="match status" value="1"/>
</dbReference>
<protein>
    <submittedName>
        <fullName evidence="5">26S proteasome regulatory subunit N5</fullName>
    </submittedName>
</protein>
<dbReference type="PANTHER" id="PTHR10855">
    <property type="entry name" value="26S PROTEASOME NON-ATPASE REGULATORY SUBUNIT 12/COP9 SIGNALOSOME COMPLEX SUBUNIT 4"/>
    <property type="match status" value="1"/>
</dbReference>
<name>A0A1Z5J799_FISSO</name>
<dbReference type="InterPro" id="IPR054559">
    <property type="entry name" value="PSMD12-CSN4-like_N"/>
</dbReference>
<dbReference type="OrthoDB" id="268763at2759"/>
<dbReference type="Pfam" id="PF22241">
    <property type="entry name" value="PSMD12-CSN4_N"/>
    <property type="match status" value="1"/>
</dbReference>